<keyword evidence="3" id="KW-1185">Reference proteome</keyword>
<reference evidence="2 3" key="1">
    <citation type="submission" date="2016-01" db="EMBL/GenBank/DDBJ databases">
        <title>The new phylogeny of the genus Mycobacterium.</title>
        <authorList>
            <person name="Tarcisio F."/>
            <person name="Conor M."/>
            <person name="Antonella G."/>
            <person name="Elisabetta G."/>
            <person name="Giulia F.S."/>
            <person name="Sara T."/>
            <person name="Anna F."/>
            <person name="Clotilde B."/>
            <person name="Roberto B."/>
            <person name="Veronica D.S."/>
            <person name="Fabio R."/>
            <person name="Monica P."/>
            <person name="Olivier J."/>
            <person name="Enrico T."/>
            <person name="Nicola S."/>
        </authorList>
    </citation>
    <scope>NUCLEOTIDE SEQUENCE [LARGE SCALE GENOMIC DNA]</scope>
    <source>
        <strain evidence="2 3">DSM 44179</strain>
    </source>
</reference>
<dbReference type="Proteomes" id="UP000193484">
    <property type="component" value="Unassembled WGS sequence"/>
</dbReference>
<evidence type="ECO:0008006" key="4">
    <source>
        <dbReference type="Google" id="ProtNLM"/>
    </source>
</evidence>
<accession>A0A1X1RED5</accession>
<gene>
    <name evidence="2" type="ORF">AWC04_09865</name>
</gene>
<dbReference type="AlphaFoldDB" id="A0A1X1RED5"/>
<evidence type="ECO:0000313" key="3">
    <source>
        <dbReference type="Proteomes" id="UP000193484"/>
    </source>
</evidence>
<organism evidence="2 3">
    <name type="scientific">Mycolicibacterium fallax</name>
    <name type="common">Mycobacterium fallax</name>
    <dbReference type="NCBI Taxonomy" id="1793"/>
    <lineage>
        <taxon>Bacteria</taxon>
        <taxon>Bacillati</taxon>
        <taxon>Actinomycetota</taxon>
        <taxon>Actinomycetes</taxon>
        <taxon>Mycobacteriales</taxon>
        <taxon>Mycobacteriaceae</taxon>
        <taxon>Mycolicibacterium</taxon>
    </lineage>
</organism>
<name>A0A1X1RED5_MYCFA</name>
<evidence type="ECO:0000256" key="1">
    <source>
        <dbReference type="SAM" id="MobiDB-lite"/>
    </source>
</evidence>
<comment type="caution">
    <text evidence="2">The sequence shown here is derived from an EMBL/GenBank/DDBJ whole genome shotgun (WGS) entry which is preliminary data.</text>
</comment>
<dbReference type="InterPro" id="IPR049934">
    <property type="entry name" value="GjpA-like"/>
</dbReference>
<evidence type="ECO:0000313" key="2">
    <source>
        <dbReference type="EMBL" id="ORV03635.1"/>
    </source>
</evidence>
<feature type="region of interest" description="Disordered" evidence="1">
    <location>
        <begin position="394"/>
        <end position="502"/>
    </location>
</feature>
<proteinExistence type="predicted"/>
<feature type="compositionally biased region" description="Low complexity" evidence="1">
    <location>
        <begin position="453"/>
        <end position="483"/>
    </location>
</feature>
<dbReference type="NCBIfam" id="NF033942">
    <property type="entry name" value="GjpA"/>
    <property type="match status" value="1"/>
</dbReference>
<dbReference type="EMBL" id="LQOJ01000036">
    <property type="protein sequence ID" value="ORV03635.1"/>
    <property type="molecule type" value="Genomic_DNA"/>
</dbReference>
<feature type="region of interest" description="Disordered" evidence="1">
    <location>
        <begin position="339"/>
        <end position="358"/>
    </location>
</feature>
<protein>
    <recommendedName>
        <fullName evidence="4">PE-PGRS family protein</fullName>
    </recommendedName>
</protein>
<sequence>MGASLIAVTPVAPPPTDIAVSQQQVALSAAVDPIGPWTDLINESSANATVLGQTFFQGPGPVLQQLIVNQLAHLSQVLDDPASITDIATQVGDNLQKAFETATFLGVKPDPETMDPLTQSNDAFHAVFAALLPMFLPEGDPTTTGLITQAVNFLASPLSGVLIGSVGPVISPLVAIANSFAALADAEDPVAGLQELVAMPANAAGAFFNGATLNLDGLLPVISGALPMPEGISIDSLSLAFGGLLTPGGTALGPEGGEPALEYDQGIGGSIFNSLGLSVGLFGGKLDIPGKPVGPIGALVNLSQMVSGALGWDGTGNPLDEMELPSAPDILESPAALAAPQGPAELPASLADPETPTVDLSAKSELTAPAADPDASDPADQLKVKESADDTLTALSKADEGPAVKRNPPGSKLAAALKDGGTQVKEKVSNLGKTIRGNLFKKSNKKAASDAVTSETSTADKSTADTSAQSTSAKQSADSSDSTPSTRDLKRSVKKSASNDAA</sequence>